<evidence type="ECO:0000256" key="1">
    <source>
        <dbReference type="SAM" id="MobiDB-lite"/>
    </source>
</evidence>
<reference evidence="2" key="1">
    <citation type="submission" date="2015-04" db="UniProtKB">
        <authorList>
            <consortium name="EnsemblPlants"/>
        </authorList>
    </citation>
    <scope>IDENTIFICATION</scope>
</reference>
<keyword evidence="3" id="KW-1185">Reference proteome</keyword>
<reference evidence="2" key="2">
    <citation type="submission" date="2018-05" db="EMBL/GenBank/DDBJ databases">
        <title>OpunRS2 (Oryza punctata Reference Sequence Version 2).</title>
        <authorList>
            <person name="Zhang J."/>
            <person name="Kudrna D."/>
            <person name="Lee S."/>
            <person name="Talag J."/>
            <person name="Welchert J."/>
            <person name="Wing R.A."/>
        </authorList>
    </citation>
    <scope>NUCLEOTIDE SEQUENCE [LARGE SCALE GENOMIC DNA]</scope>
</reference>
<protein>
    <submittedName>
        <fullName evidence="2">Uncharacterized protein</fullName>
    </submittedName>
</protein>
<dbReference type="AlphaFoldDB" id="A0A0E0JSX9"/>
<name>A0A0E0JSX9_ORYPU</name>
<proteinExistence type="predicted"/>
<dbReference type="EnsemblPlants" id="OPUNC01G41040.1">
    <property type="protein sequence ID" value="OPUNC01G41040.1"/>
    <property type="gene ID" value="OPUNC01G41040"/>
</dbReference>
<evidence type="ECO:0000313" key="2">
    <source>
        <dbReference type="EnsemblPlants" id="OPUNC01G41040.1"/>
    </source>
</evidence>
<evidence type="ECO:0000313" key="3">
    <source>
        <dbReference type="Proteomes" id="UP000026962"/>
    </source>
</evidence>
<accession>A0A0E0JSX9</accession>
<dbReference type="Proteomes" id="UP000026962">
    <property type="component" value="Chromosome 1"/>
</dbReference>
<dbReference type="HOGENOM" id="CLU_2709059_0_0_1"/>
<organism evidence="2">
    <name type="scientific">Oryza punctata</name>
    <name type="common">Red rice</name>
    <dbReference type="NCBI Taxonomy" id="4537"/>
    <lineage>
        <taxon>Eukaryota</taxon>
        <taxon>Viridiplantae</taxon>
        <taxon>Streptophyta</taxon>
        <taxon>Embryophyta</taxon>
        <taxon>Tracheophyta</taxon>
        <taxon>Spermatophyta</taxon>
        <taxon>Magnoliopsida</taxon>
        <taxon>Liliopsida</taxon>
        <taxon>Poales</taxon>
        <taxon>Poaceae</taxon>
        <taxon>BOP clade</taxon>
        <taxon>Oryzoideae</taxon>
        <taxon>Oryzeae</taxon>
        <taxon>Oryzinae</taxon>
        <taxon>Oryza</taxon>
    </lineage>
</organism>
<feature type="region of interest" description="Disordered" evidence="1">
    <location>
        <begin position="1"/>
        <end position="25"/>
    </location>
</feature>
<dbReference type="Gramene" id="OPUNC01G41040.1">
    <property type="protein sequence ID" value="OPUNC01G41040.1"/>
    <property type="gene ID" value="OPUNC01G41040"/>
</dbReference>
<sequence>MEDRRRHEHSTATSKPREKKKKNQVALAIQAPGSAAAGPLANVLTRRLHCTHQIRYPPCVKTGAVGAQGDHYC</sequence>